<proteinExistence type="predicted"/>
<sequence>MAAECCSAGETSGLANTLQSHVDDIRTLIQCGICIRPLYEPFTLALSIVMVRRRKIKANMSRLSSTRQIATGTSVRAVVQMFTARAELLDKGETTMEHIKHRQEEAGRLEEDKANNHPTQGGLFGGLFKPKVPPLKPVIDIDDGVMRCPHCSWELEEGEQCANCGYRYRPGSETDGTESSDENDSGSDDDSDGMDDDDSEDSEDDSEDIEDAANRVWGSVTISSNGVELGSHPLRGAFPSEFRTAGEFAYPIPEYSVPYDPNAFDYEEDEDEDENEYDHEDSFINDGTQITSGDYESDSGHSTVVTSSQRNERPILFNHHTDGEDDSESSSGEEEDSNSDSDDSELSDEDDIRAVPARQAFGNTRQSTWLIPTSPWMHRRQDAPTPSAETIDSGSGSEEEEEETSDRSEPPSSSPPPAPSRPNTVRGLSARNAITLDDSDDEQPIGPVRRNTHRRRNRYSPY</sequence>
<dbReference type="AlphaFoldDB" id="A0A1V6Q7V0"/>
<feature type="compositionally biased region" description="Basic residues" evidence="1">
    <location>
        <begin position="450"/>
        <end position="462"/>
    </location>
</feature>
<protein>
    <submittedName>
        <fullName evidence="2">Uncharacterized protein</fullName>
    </submittedName>
</protein>
<dbReference type="PANTHER" id="PTHR48209:SF2">
    <property type="entry name" value="FI24008P1"/>
    <property type="match status" value="1"/>
</dbReference>
<name>A0A1V6Q7V0_9EURO</name>
<feature type="region of interest" description="Disordered" evidence="1">
    <location>
        <begin position="171"/>
        <end position="209"/>
    </location>
</feature>
<feature type="region of interest" description="Disordered" evidence="1">
    <location>
        <begin position="253"/>
        <end position="462"/>
    </location>
</feature>
<feature type="compositionally biased region" description="Acidic residues" evidence="1">
    <location>
        <begin position="265"/>
        <end position="279"/>
    </location>
</feature>
<feature type="compositionally biased region" description="Polar residues" evidence="1">
    <location>
        <begin position="285"/>
        <end position="309"/>
    </location>
</feature>
<feature type="compositionally biased region" description="Polar residues" evidence="1">
    <location>
        <begin position="361"/>
        <end position="371"/>
    </location>
</feature>
<dbReference type="Proteomes" id="UP000191672">
    <property type="component" value="Unassembled WGS sequence"/>
</dbReference>
<comment type="caution">
    <text evidence="2">The sequence shown here is derived from an EMBL/GenBank/DDBJ whole genome shotgun (WGS) entry which is preliminary data.</text>
</comment>
<gene>
    <name evidence="2" type="ORF">PENANT_c010G08343</name>
</gene>
<accession>A0A1V6Q7V0</accession>
<dbReference type="EMBL" id="MDYN01000010">
    <property type="protein sequence ID" value="OQD85314.1"/>
    <property type="molecule type" value="Genomic_DNA"/>
</dbReference>
<organism evidence="2 3">
    <name type="scientific">Penicillium antarcticum</name>
    <dbReference type="NCBI Taxonomy" id="416450"/>
    <lineage>
        <taxon>Eukaryota</taxon>
        <taxon>Fungi</taxon>
        <taxon>Dikarya</taxon>
        <taxon>Ascomycota</taxon>
        <taxon>Pezizomycotina</taxon>
        <taxon>Eurotiomycetes</taxon>
        <taxon>Eurotiomycetidae</taxon>
        <taxon>Eurotiales</taxon>
        <taxon>Aspergillaceae</taxon>
        <taxon>Penicillium</taxon>
    </lineage>
</organism>
<dbReference type="PANTHER" id="PTHR48209">
    <property type="entry name" value="AGL056WP"/>
    <property type="match status" value="1"/>
</dbReference>
<dbReference type="STRING" id="416450.A0A1V6Q7V0"/>
<reference evidence="3" key="1">
    <citation type="journal article" date="2017" name="Nat. Microbiol.">
        <title>Global analysis of biosynthetic gene clusters reveals vast potential of secondary metabolite production in Penicillium species.</title>
        <authorList>
            <person name="Nielsen J.C."/>
            <person name="Grijseels S."/>
            <person name="Prigent S."/>
            <person name="Ji B."/>
            <person name="Dainat J."/>
            <person name="Nielsen K.F."/>
            <person name="Frisvad J.C."/>
            <person name="Workman M."/>
            <person name="Nielsen J."/>
        </authorList>
    </citation>
    <scope>NUCLEOTIDE SEQUENCE [LARGE SCALE GENOMIC DNA]</scope>
    <source>
        <strain evidence="3">IBT 31811</strain>
    </source>
</reference>
<keyword evidence="3" id="KW-1185">Reference proteome</keyword>
<feature type="compositionally biased region" description="Acidic residues" evidence="1">
    <location>
        <begin position="175"/>
        <end position="209"/>
    </location>
</feature>
<evidence type="ECO:0000313" key="2">
    <source>
        <dbReference type="EMBL" id="OQD85314.1"/>
    </source>
</evidence>
<evidence type="ECO:0000256" key="1">
    <source>
        <dbReference type="SAM" id="MobiDB-lite"/>
    </source>
</evidence>
<evidence type="ECO:0000313" key="3">
    <source>
        <dbReference type="Proteomes" id="UP000191672"/>
    </source>
</evidence>
<feature type="compositionally biased region" description="Acidic residues" evidence="1">
    <location>
        <begin position="323"/>
        <end position="351"/>
    </location>
</feature>